<keyword evidence="1" id="KW-0175">Coiled coil</keyword>
<keyword evidence="4" id="KW-1185">Reference proteome</keyword>
<accession>A0A835H2P8</accession>
<feature type="region of interest" description="Disordered" evidence="2">
    <location>
        <begin position="1"/>
        <end position="44"/>
    </location>
</feature>
<protein>
    <submittedName>
        <fullName evidence="3">Uncharacterized protein</fullName>
    </submittedName>
</protein>
<dbReference type="Proteomes" id="UP000631114">
    <property type="component" value="Unassembled WGS sequence"/>
</dbReference>
<feature type="coiled-coil region" evidence="1">
    <location>
        <begin position="187"/>
        <end position="214"/>
    </location>
</feature>
<feature type="compositionally biased region" description="Basic and acidic residues" evidence="2">
    <location>
        <begin position="12"/>
        <end position="37"/>
    </location>
</feature>
<evidence type="ECO:0000256" key="2">
    <source>
        <dbReference type="SAM" id="MobiDB-lite"/>
    </source>
</evidence>
<dbReference type="AlphaFoldDB" id="A0A835H2P8"/>
<evidence type="ECO:0000313" key="4">
    <source>
        <dbReference type="Proteomes" id="UP000631114"/>
    </source>
</evidence>
<comment type="caution">
    <text evidence="3">The sequence shown here is derived from an EMBL/GenBank/DDBJ whole genome shotgun (WGS) entry which is preliminary data.</text>
</comment>
<reference evidence="3 4" key="1">
    <citation type="submission" date="2020-10" db="EMBL/GenBank/DDBJ databases">
        <title>The Coptis chinensis genome and diversification of protoberbering-type alkaloids.</title>
        <authorList>
            <person name="Wang B."/>
            <person name="Shu S."/>
            <person name="Song C."/>
            <person name="Liu Y."/>
        </authorList>
    </citation>
    <scope>NUCLEOTIDE SEQUENCE [LARGE SCALE GENOMIC DNA]</scope>
    <source>
        <strain evidence="3">HL-2020</strain>
        <tissue evidence="3">Leaf</tissue>
    </source>
</reference>
<dbReference type="EMBL" id="JADFTS010000009">
    <property type="protein sequence ID" value="KAF9590547.1"/>
    <property type="molecule type" value="Genomic_DNA"/>
</dbReference>
<proteinExistence type="predicted"/>
<gene>
    <name evidence="3" type="ORF">IFM89_035865</name>
</gene>
<dbReference type="PANTHER" id="PTHR14898">
    <property type="entry name" value="ENHANCER OF POLYCOMB"/>
    <property type="match status" value="1"/>
</dbReference>
<dbReference type="GO" id="GO:0035267">
    <property type="term" value="C:NuA4 histone acetyltransferase complex"/>
    <property type="evidence" value="ECO:0007669"/>
    <property type="project" value="InterPro"/>
</dbReference>
<sequence>MAIDPSNEGGATEEKRDISSVKVPAKDPKKKDDKNNNEDDDLSDEDLALKQQLELYVERVHDSNHGGRGARSEIGEFVAYDLDNEDEDWYEEEYIENEAKKNKNLLTPEEFEGVLFRYWRDKRERWQKPILRRLLPRFVNDTNPYNVFFGPREKVHRLHTRRMQRRENNVLSLIGFVKLGVIWIGLRQLIEALIKREEKKRELLESEVSILRVQMKYKQDTQFMEDGFGFGFPPYSYTIGSSIEDDDYPDLDDMTITRLPPQPAFVQNLPFTRPLDPQKLAAAGIKPPLSPPVQNGMPVRYLISWKDWQRRTDSI</sequence>
<dbReference type="GO" id="GO:0006357">
    <property type="term" value="P:regulation of transcription by RNA polymerase II"/>
    <property type="evidence" value="ECO:0007669"/>
    <property type="project" value="InterPro"/>
</dbReference>
<dbReference type="InterPro" id="IPR024943">
    <property type="entry name" value="Enhancer_polycomb"/>
</dbReference>
<organism evidence="3 4">
    <name type="scientific">Coptis chinensis</name>
    <dbReference type="NCBI Taxonomy" id="261450"/>
    <lineage>
        <taxon>Eukaryota</taxon>
        <taxon>Viridiplantae</taxon>
        <taxon>Streptophyta</taxon>
        <taxon>Embryophyta</taxon>
        <taxon>Tracheophyta</taxon>
        <taxon>Spermatophyta</taxon>
        <taxon>Magnoliopsida</taxon>
        <taxon>Ranunculales</taxon>
        <taxon>Ranunculaceae</taxon>
        <taxon>Coptidoideae</taxon>
        <taxon>Coptis</taxon>
    </lineage>
</organism>
<evidence type="ECO:0000313" key="3">
    <source>
        <dbReference type="EMBL" id="KAF9590547.1"/>
    </source>
</evidence>
<evidence type="ECO:0000256" key="1">
    <source>
        <dbReference type="SAM" id="Coils"/>
    </source>
</evidence>
<name>A0A835H2P8_9MAGN</name>
<dbReference type="OrthoDB" id="435275at2759"/>